<dbReference type="InterPro" id="IPR028614">
    <property type="entry name" value="GDP_fucose/colitose_synth"/>
</dbReference>
<dbReference type="Pfam" id="PF01370">
    <property type="entry name" value="Epimerase"/>
    <property type="match status" value="1"/>
</dbReference>
<dbReference type="Gene3D" id="3.40.50.720">
    <property type="entry name" value="NAD(P)-binding Rossmann-like Domain"/>
    <property type="match status" value="1"/>
</dbReference>
<dbReference type="CDD" id="cd05239">
    <property type="entry name" value="GDP_FS_SDR_e"/>
    <property type="match status" value="1"/>
</dbReference>
<keyword evidence="11" id="KW-1185">Reference proteome</keyword>
<comment type="similarity">
    <text evidence="3">Belongs to the NAD(P)-dependent epimerase/dehydratase family. Fucose synthase subfamily.</text>
</comment>
<evidence type="ECO:0000256" key="4">
    <source>
        <dbReference type="ARBA" id="ARBA00012371"/>
    </source>
</evidence>
<evidence type="ECO:0000256" key="5">
    <source>
        <dbReference type="ARBA" id="ARBA00022857"/>
    </source>
</evidence>
<evidence type="ECO:0000256" key="2">
    <source>
        <dbReference type="ARBA" id="ARBA00004883"/>
    </source>
</evidence>
<dbReference type="PANTHER" id="PTHR43238">
    <property type="entry name" value="GDP-L-FUCOSE SYNTHASE"/>
    <property type="match status" value="1"/>
</dbReference>
<evidence type="ECO:0000313" key="11">
    <source>
        <dbReference type="Proteomes" id="UP000494165"/>
    </source>
</evidence>
<keyword evidence="7" id="KW-0413">Isomerase</keyword>
<evidence type="ECO:0000256" key="6">
    <source>
        <dbReference type="ARBA" id="ARBA00023002"/>
    </source>
</evidence>
<dbReference type="AlphaFoldDB" id="A0A8S1DBN0"/>
<comment type="pathway">
    <text evidence="2">Nucleotide-sugar biosynthesis; GDP-L-fucose biosynthesis via de novo pathway; GDP-L-fucose from GDP-alpha-D-mannose: step 2/2.</text>
</comment>
<keyword evidence="6" id="KW-0560">Oxidoreductase</keyword>
<protein>
    <recommendedName>
        <fullName evidence="4">GDP-L-fucose synthase</fullName>
        <ecNumber evidence="4">1.1.1.271</ecNumber>
    </recommendedName>
    <alternativeName>
        <fullName evidence="8">GDP-4-keto-6-deoxy-D-mannose-3,5-epimerase-4-reductase</fullName>
    </alternativeName>
</protein>
<dbReference type="OrthoDB" id="202470at2759"/>
<dbReference type="SUPFAM" id="SSF51735">
    <property type="entry name" value="NAD(P)-binding Rossmann-fold domains"/>
    <property type="match status" value="1"/>
</dbReference>
<organism evidence="10 11">
    <name type="scientific">Cloeon dipterum</name>
    <dbReference type="NCBI Taxonomy" id="197152"/>
    <lineage>
        <taxon>Eukaryota</taxon>
        <taxon>Metazoa</taxon>
        <taxon>Ecdysozoa</taxon>
        <taxon>Arthropoda</taxon>
        <taxon>Hexapoda</taxon>
        <taxon>Insecta</taxon>
        <taxon>Pterygota</taxon>
        <taxon>Palaeoptera</taxon>
        <taxon>Ephemeroptera</taxon>
        <taxon>Pisciforma</taxon>
        <taxon>Baetidae</taxon>
        <taxon>Cloeon</taxon>
    </lineage>
</organism>
<dbReference type="HAMAP" id="MF_00956">
    <property type="entry name" value="GDP_fucose_synth"/>
    <property type="match status" value="1"/>
</dbReference>
<dbReference type="Gene3D" id="3.90.25.10">
    <property type="entry name" value="UDP-galactose 4-epimerase, domain 1"/>
    <property type="match status" value="1"/>
</dbReference>
<dbReference type="EMBL" id="CADEPI010000109">
    <property type="protein sequence ID" value="CAB3375221.1"/>
    <property type="molecule type" value="Genomic_DNA"/>
</dbReference>
<dbReference type="Proteomes" id="UP000494165">
    <property type="component" value="Unassembled WGS sequence"/>
</dbReference>
<evidence type="ECO:0000256" key="8">
    <source>
        <dbReference type="ARBA" id="ARBA00032995"/>
    </source>
</evidence>
<sequence length="344" mass="38677">MIVKRARVWRKFKSRQTNGSFNMAQKRVMVTGGSGLVGQAIRTVVEADAKPDESWIFLSSKDGDLSDAQQTEAIFEKYKPTHVIHLAAMVGGLFHNMAHNLDFLRVNLQINDNVLHNSYKFKVHKVVSCLSTCIFPDQTPYPIDETMVHNGPPHPSNFGYSHAKRLIDVQNHAYYQQYGCMFTSVVPCNVFGPHDNFRQGEAHVLPALLARIHKAATEGQPAVTVLGTGKPLRQFIYSLDLAKLMVWALWNYDSVEPIILSVDEKDEVSIGEVAHVLAKACGYQGRLEFDTSQADGQFKKTASNAKLRSLLPDFQFTPLEQAIKETAHWYSHNWMSARSSSAWK</sequence>
<name>A0A8S1DBN0_9INSE</name>
<evidence type="ECO:0000259" key="9">
    <source>
        <dbReference type="Pfam" id="PF01370"/>
    </source>
</evidence>
<dbReference type="PANTHER" id="PTHR43238:SF1">
    <property type="entry name" value="GDP-L-FUCOSE SYNTHASE"/>
    <property type="match status" value="1"/>
</dbReference>
<gene>
    <name evidence="10" type="ORF">CLODIP_2_CD04661</name>
</gene>
<comment type="caution">
    <text evidence="10">The sequence shown here is derived from an EMBL/GenBank/DDBJ whole genome shotgun (WGS) entry which is preliminary data.</text>
</comment>
<comment type="function">
    <text evidence="1">Catalyzes the two-step NADP-dependent conversion of GDP-4-dehydro-6-deoxy-D-mannose to GDP-fucose, involving an epimerase and a reductase reaction.</text>
</comment>
<dbReference type="InterPro" id="IPR001509">
    <property type="entry name" value="Epimerase_deHydtase"/>
</dbReference>
<evidence type="ECO:0000313" key="10">
    <source>
        <dbReference type="EMBL" id="CAB3375221.1"/>
    </source>
</evidence>
<dbReference type="InterPro" id="IPR036291">
    <property type="entry name" value="NAD(P)-bd_dom_sf"/>
</dbReference>
<keyword evidence="5" id="KW-0521">NADP</keyword>
<dbReference type="EC" id="1.1.1.271" evidence="4"/>
<evidence type="ECO:0000256" key="7">
    <source>
        <dbReference type="ARBA" id="ARBA00023235"/>
    </source>
</evidence>
<dbReference type="GO" id="GO:0050577">
    <property type="term" value="F:GDP-L-fucose synthase activity"/>
    <property type="evidence" value="ECO:0007669"/>
    <property type="project" value="UniProtKB-EC"/>
</dbReference>
<accession>A0A8S1DBN0</accession>
<proteinExistence type="inferred from homology"/>
<dbReference type="GO" id="GO:0016853">
    <property type="term" value="F:isomerase activity"/>
    <property type="evidence" value="ECO:0007669"/>
    <property type="project" value="UniProtKB-KW"/>
</dbReference>
<reference evidence="10 11" key="1">
    <citation type="submission" date="2020-04" db="EMBL/GenBank/DDBJ databases">
        <authorList>
            <person name="Alioto T."/>
            <person name="Alioto T."/>
            <person name="Gomez Garrido J."/>
        </authorList>
    </citation>
    <scope>NUCLEOTIDE SEQUENCE [LARGE SCALE GENOMIC DNA]</scope>
</reference>
<evidence type="ECO:0000256" key="3">
    <source>
        <dbReference type="ARBA" id="ARBA00005959"/>
    </source>
</evidence>
<feature type="domain" description="NAD-dependent epimerase/dehydratase" evidence="9">
    <location>
        <begin position="28"/>
        <end position="256"/>
    </location>
</feature>
<evidence type="ECO:0000256" key="1">
    <source>
        <dbReference type="ARBA" id="ARBA00002870"/>
    </source>
</evidence>